<keyword evidence="1" id="KW-0812">Transmembrane</keyword>
<comment type="caution">
    <text evidence="2">The sequence shown here is derived from an EMBL/GenBank/DDBJ whole genome shotgun (WGS) entry which is preliminary data.</text>
</comment>
<reference evidence="2 3" key="1">
    <citation type="journal article" date="2019" name="Genome Biol. Evol.">
        <title>Insights into the evolution of the New World diploid cottons (Gossypium, subgenus Houzingenia) based on genome sequencing.</title>
        <authorList>
            <person name="Grover C.E."/>
            <person name="Arick M.A. 2nd"/>
            <person name="Thrash A."/>
            <person name="Conover J.L."/>
            <person name="Sanders W.S."/>
            <person name="Peterson D.G."/>
            <person name="Frelichowski J.E."/>
            <person name="Scheffler J.A."/>
            <person name="Scheffler B.E."/>
            <person name="Wendel J.F."/>
        </authorList>
    </citation>
    <scope>NUCLEOTIDE SEQUENCE [LARGE SCALE GENOMIC DNA]</scope>
    <source>
        <strain evidence="2">157</strain>
        <tissue evidence="2">Leaf</tissue>
    </source>
</reference>
<organism evidence="2 3">
    <name type="scientific">Gossypium lobatum</name>
    <dbReference type="NCBI Taxonomy" id="34289"/>
    <lineage>
        <taxon>Eukaryota</taxon>
        <taxon>Viridiplantae</taxon>
        <taxon>Streptophyta</taxon>
        <taxon>Embryophyta</taxon>
        <taxon>Tracheophyta</taxon>
        <taxon>Spermatophyta</taxon>
        <taxon>Magnoliopsida</taxon>
        <taxon>eudicotyledons</taxon>
        <taxon>Gunneridae</taxon>
        <taxon>Pentapetalae</taxon>
        <taxon>rosids</taxon>
        <taxon>malvids</taxon>
        <taxon>Malvales</taxon>
        <taxon>Malvaceae</taxon>
        <taxon>Malvoideae</taxon>
        <taxon>Gossypium</taxon>
    </lineage>
</organism>
<keyword evidence="1" id="KW-1133">Transmembrane helix</keyword>
<gene>
    <name evidence="2" type="ORF">Golob_004234</name>
</gene>
<evidence type="ECO:0000313" key="3">
    <source>
        <dbReference type="Proteomes" id="UP000593572"/>
    </source>
</evidence>
<proteinExistence type="predicted"/>
<dbReference type="Proteomes" id="UP000593572">
    <property type="component" value="Unassembled WGS sequence"/>
</dbReference>
<dbReference type="EMBL" id="JABEZX010000011">
    <property type="protein sequence ID" value="MBA0570611.1"/>
    <property type="molecule type" value="Genomic_DNA"/>
</dbReference>
<evidence type="ECO:0000256" key="1">
    <source>
        <dbReference type="SAM" id="Phobius"/>
    </source>
</evidence>
<feature type="transmembrane region" description="Helical" evidence="1">
    <location>
        <begin position="21"/>
        <end position="39"/>
    </location>
</feature>
<protein>
    <submittedName>
        <fullName evidence="2">Uncharacterized protein</fullName>
    </submittedName>
</protein>
<keyword evidence="3" id="KW-1185">Reference proteome</keyword>
<keyword evidence="1" id="KW-0472">Membrane</keyword>
<dbReference type="AlphaFoldDB" id="A0A7J8N0V5"/>
<name>A0A7J8N0V5_9ROSI</name>
<feature type="non-terminal residue" evidence="2">
    <location>
        <position position="1"/>
    </location>
</feature>
<accession>A0A7J8N0V5</accession>
<sequence length="40" mass="4839">IYEFHLRITSFQTIRKASKAFLFHFFVGFFCLLIFFIMAS</sequence>
<evidence type="ECO:0000313" key="2">
    <source>
        <dbReference type="EMBL" id="MBA0570611.1"/>
    </source>
</evidence>